<evidence type="ECO:0000313" key="1">
    <source>
        <dbReference type="EMBL" id="KAI0064574.1"/>
    </source>
</evidence>
<sequence length="103" mass="11360">MFPSQSLGILVAHLAMHIFILHYCTLRHLATLLVSLSLVRRSSPCPRAVNRDRLITGLASGHEWRPVEAPLLKLCSAGREYSHPTPTAHLQLLHAAIPQPCAI</sequence>
<accession>A0ACB8T7Z0</accession>
<proteinExistence type="predicted"/>
<reference evidence="1" key="1">
    <citation type="submission" date="2021-03" db="EMBL/GenBank/DDBJ databases">
        <authorList>
            <consortium name="DOE Joint Genome Institute"/>
            <person name="Ahrendt S."/>
            <person name="Looney B.P."/>
            <person name="Miyauchi S."/>
            <person name="Morin E."/>
            <person name="Drula E."/>
            <person name="Courty P.E."/>
            <person name="Chicoki N."/>
            <person name="Fauchery L."/>
            <person name="Kohler A."/>
            <person name="Kuo A."/>
            <person name="Labutti K."/>
            <person name="Pangilinan J."/>
            <person name="Lipzen A."/>
            <person name="Riley R."/>
            <person name="Andreopoulos W."/>
            <person name="He G."/>
            <person name="Johnson J."/>
            <person name="Barry K.W."/>
            <person name="Grigoriev I.V."/>
            <person name="Nagy L."/>
            <person name="Hibbett D."/>
            <person name="Henrissat B."/>
            <person name="Matheny P.B."/>
            <person name="Labbe J."/>
            <person name="Martin F."/>
        </authorList>
    </citation>
    <scope>NUCLEOTIDE SEQUENCE</scope>
    <source>
        <strain evidence="1">HHB10654</strain>
    </source>
</reference>
<protein>
    <submittedName>
        <fullName evidence="1">Uncharacterized protein</fullName>
    </submittedName>
</protein>
<comment type="caution">
    <text evidence="1">The sequence shown here is derived from an EMBL/GenBank/DDBJ whole genome shotgun (WGS) entry which is preliminary data.</text>
</comment>
<dbReference type="Proteomes" id="UP000814140">
    <property type="component" value="Unassembled WGS sequence"/>
</dbReference>
<name>A0ACB8T7Z0_9AGAM</name>
<gene>
    <name evidence="1" type="ORF">BV25DRAFT_1822955</name>
</gene>
<dbReference type="EMBL" id="MU277198">
    <property type="protein sequence ID" value="KAI0064574.1"/>
    <property type="molecule type" value="Genomic_DNA"/>
</dbReference>
<keyword evidence="2" id="KW-1185">Reference proteome</keyword>
<reference evidence="1" key="2">
    <citation type="journal article" date="2022" name="New Phytol.">
        <title>Evolutionary transition to the ectomycorrhizal habit in the genomes of a hyperdiverse lineage of mushroom-forming fungi.</title>
        <authorList>
            <person name="Looney B."/>
            <person name="Miyauchi S."/>
            <person name="Morin E."/>
            <person name="Drula E."/>
            <person name="Courty P.E."/>
            <person name="Kohler A."/>
            <person name="Kuo A."/>
            <person name="LaButti K."/>
            <person name="Pangilinan J."/>
            <person name="Lipzen A."/>
            <person name="Riley R."/>
            <person name="Andreopoulos W."/>
            <person name="He G."/>
            <person name="Johnson J."/>
            <person name="Nolan M."/>
            <person name="Tritt A."/>
            <person name="Barry K.W."/>
            <person name="Grigoriev I.V."/>
            <person name="Nagy L.G."/>
            <person name="Hibbett D."/>
            <person name="Henrissat B."/>
            <person name="Matheny P.B."/>
            <person name="Labbe J."/>
            <person name="Martin F.M."/>
        </authorList>
    </citation>
    <scope>NUCLEOTIDE SEQUENCE</scope>
    <source>
        <strain evidence="1">HHB10654</strain>
    </source>
</reference>
<organism evidence="1 2">
    <name type="scientific">Artomyces pyxidatus</name>
    <dbReference type="NCBI Taxonomy" id="48021"/>
    <lineage>
        <taxon>Eukaryota</taxon>
        <taxon>Fungi</taxon>
        <taxon>Dikarya</taxon>
        <taxon>Basidiomycota</taxon>
        <taxon>Agaricomycotina</taxon>
        <taxon>Agaricomycetes</taxon>
        <taxon>Russulales</taxon>
        <taxon>Auriscalpiaceae</taxon>
        <taxon>Artomyces</taxon>
    </lineage>
</organism>
<evidence type="ECO:0000313" key="2">
    <source>
        <dbReference type="Proteomes" id="UP000814140"/>
    </source>
</evidence>